<comment type="similarity">
    <text evidence="1">Belongs to the UPF0161 family.</text>
</comment>
<reference evidence="3" key="1">
    <citation type="submission" date="2016-08" db="EMBL/GenBank/DDBJ databases">
        <authorList>
            <person name="Seilhamer J.J."/>
        </authorList>
    </citation>
    <scope>NUCLEOTIDE SEQUENCE</scope>
    <source>
        <strain evidence="3">86-1</strain>
    </source>
</reference>
<gene>
    <name evidence="3" type="ORF">KL86DES1_20266</name>
</gene>
<evidence type="ECO:0000256" key="2">
    <source>
        <dbReference type="SAM" id="MobiDB-lite"/>
    </source>
</evidence>
<comment type="subcellular location">
    <subcellularLocation>
        <location evidence="1">Cell membrane</location>
        <topology evidence="1">Peripheral membrane protein</topology>
        <orientation evidence="1">Cytoplasmic side</orientation>
    </subcellularLocation>
</comment>
<dbReference type="AlphaFoldDB" id="A0A212L2V8"/>
<dbReference type="EMBL" id="FMJC01000002">
    <property type="protein sequence ID" value="SCM71891.1"/>
    <property type="molecule type" value="Genomic_DNA"/>
</dbReference>
<evidence type="ECO:0000256" key="1">
    <source>
        <dbReference type="HAMAP-Rule" id="MF_00386"/>
    </source>
</evidence>
<accession>A0A212L2V8</accession>
<dbReference type="InterPro" id="IPR002696">
    <property type="entry name" value="Membr_insert_effic_factor_YidD"/>
</dbReference>
<keyword evidence="1" id="KW-0472">Membrane</keyword>
<dbReference type="GO" id="GO:0005886">
    <property type="term" value="C:plasma membrane"/>
    <property type="evidence" value="ECO:0007669"/>
    <property type="project" value="UniProtKB-SubCell"/>
</dbReference>
<dbReference type="Pfam" id="PF01809">
    <property type="entry name" value="YidD"/>
    <property type="match status" value="1"/>
</dbReference>
<comment type="function">
    <text evidence="1">Could be involved in insertion of integral membrane proteins into the membrane.</text>
</comment>
<keyword evidence="1" id="KW-1003">Cell membrane</keyword>
<organism evidence="3">
    <name type="scientific">uncultured Desulfovibrio sp</name>
    <dbReference type="NCBI Taxonomy" id="167968"/>
    <lineage>
        <taxon>Bacteria</taxon>
        <taxon>Pseudomonadati</taxon>
        <taxon>Thermodesulfobacteriota</taxon>
        <taxon>Desulfovibrionia</taxon>
        <taxon>Desulfovibrionales</taxon>
        <taxon>Desulfovibrionaceae</taxon>
        <taxon>Desulfovibrio</taxon>
        <taxon>environmental samples</taxon>
    </lineage>
</organism>
<name>A0A212L2V8_9BACT</name>
<proteinExistence type="inferred from homology"/>
<dbReference type="NCBIfam" id="TIGR00278">
    <property type="entry name" value="membrane protein insertion efficiency factor YidD"/>
    <property type="match status" value="1"/>
</dbReference>
<dbReference type="SMART" id="SM01234">
    <property type="entry name" value="Haemolytic"/>
    <property type="match status" value="1"/>
</dbReference>
<evidence type="ECO:0000313" key="3">
    <source>
        <dbReference type="EMBL" id="SCM71891.1"/>
    </source>
</evidence>
<sequence>MSRMLRTLCVFPIRVYQRCISPVLPPACRYYPTCSAYAVEAVMTHGVLRGGWLALKRLARCHPWGGSGYDPVPPPSGRRRRDVPPLSQE</sequence>
<dbReference type="RefSeq" id="WP_179979959.1">
    <property type="nucleotide sequence ID" value="NZ_LT608333.1"/>
</dbReference>
<feature type="region of interest" description="Disordered" evidence="2">
    <location>
        <begin position="65"/>
        <end position="89"/>
    </location>
</feature>
<dbReference type="PANTHER" id="PTHR33383:SF1">
    <property type="entry name" value="MEMBRANE PROTEIN INSERTION EFFICIENCY FACTOR-RELATED"/>
    <property type="match status" value="1"/>
</dbReference>
<protein>
    <recommendedName>
        <fullName evidence="1">Putative membrane protein insertion efficiency factor</fullName>
    </recommendedName>
</protein>
<dbReference type="HAMAP" id="MF_00386">
    <property type="entry name" value="UPF0161_YidD"/>
    <property type="match status" value="1"/>
</dbReference>
<dbReference type="PANTHER" id="PTHR33383">
    <property type="entry name" value="MEMBRANE PROTEIN INSERTION EFFICIENCY FACTOR-RELATED"/>
    <property type="match status" value="1"/>
</dbReference>